<comment type="caution">
    <text evidence="1">The sequence shown here is derived from an EMBL/GenBank/DDBJ whole genome shotgun (WGS) entry which is preliminary data.</text>
</comment>
<proteinExistence type="predicted"/>
<accession>M2BCC3</accession>
<dbReference type="HOGENOM" id="CLU_1905841_0_0_12"/>
<organism evidence="1">
    <name type="scientific">Treponema denticola H1-T</name>
    <dbReference type="NCBI Taxonomy" id="999431"/>
    <lineage>
        <taxon>Bacteria</taxon>
        <taxon>Pseudomonadati</taxon>
        <taxon>Spirochaetota</taxon>
        <taxon>Spirochaetia</taxon>
        <taxon>Spirochaetales</taxon>
        <taxon>Treponemataceae</taxon>
        <taxon>Treponema</taxon>
    </lineage>
</organism>
<name>M2BCC3_TREDN</name>
<reference evidence="1" key="1">
    <citation type="submission" date="2012-01" db="EMBL/GenBank/DDBJ databases">
        <title>The Genome Sequence of Treponema denticola H1-T.</title>
        <authorList>
            <consortium name="The Broad Institute Genome Sequencing Platform"/>
            <person name="Earl A."/>
            <person name="Ward D."/>
            <person name="Feldgarden M."/>
            <person name="Gevers D."/>
            <person name="Blanton J.M."/>
            <person name="Fenno C.J."/>
            <person name="Baranova O.V."/>
            <person name="Mathney J."/>
            <person name="Dewhirst F.E."/>
            <person name="Izard J."/>
            <person name="Young S.K."/>
            <person name="Zeng Q."/>
            <person name="Gargeya S."/>
            <person name="Fitzgerald M."/>
            <person name="Haas B."/>
            <person name="Abouelleil A."/>
            <person name="Alvarado L."/>
            <person name="Arachchi H.M."/>
            <person name="Berlin A."/>
            <person name="Chapman S.B."/>
            <person name="Gearin G."/>
            <person name="Goldberg J."/>
            <person name="Griggs A."/>
            <person name="Gujja S."/>
            <person name="Hansen M."/>
            <person name="Heiman D."/>
            <person name="Howarth C."/>
            <person name="Larimer J."/>
            <person name="Lui A."/>
            <person name="MacDonald P.J.P."/>
            <person name="McCowen C."/>
            <person name="Montmayeur A."/>
            <person name="Murphy C."/>
            <person name="Neiman D."/>
            <person name="Pearson M."/>
            <person name="Priest M."/>
            <person name="Roberts A."/>
            <person name="Saif S."/>
            <person name="Shea T."/>
            <person name="Sisk P."/>
            <person name="Stolte C."/>
            <person name="Sykes S."/>
            <person name="Wortman J."/>
            <person name="Nusbaum C."/>
            <person name="Birren B."/>
        </authorList>
    </citation>
    <scope>NUCLEOTIDE SEQUENCE [LARGE SCALE GENOMIC DNA]</scope>
    <source>
        <strain evidence="1">H1-T</strain>
    </source>
</reference>
<evidence type="ECO:0000313" key="1">
    <source>
        <dbReference type="EMBL" id="EMB33416.1"/>
    </source>
</evidence>
<dbReference type="Proteomes" id="UP000011708">
    <property type="component" value="Chromosome"/>
</dbReference>
<dbReference type="AlphaFoldDB" id="M2BCC3"/>
<evidence type="ECO:0008006" key="2">
    <source>
        <dbReference type="Google" id="ProtNLM"/>
    </source>
</evidence>
<protein>
    <recommendedName>
        <fullName evidence="2">Lipoprotein</fullName>
    </recommendedName>
</protein>
<dbReference type="EMBL" id="AGDW01000007">
    <property type="protein sequence ID" value="EMB33416.1"/>
    <property type="molecule type" value="Genomic_DNA"/>
</dbReference>
<dbReference type="PATRIC" id="fig|999431.4.peg.432"/>
<dbReference type="RefSeq" id="WP_002687281.1">
    <property type="nucleotide sequence ID" value="NZ_CM001794.1"/>
</dbReference>
<dbReference type="PROSITE" id="PS51257">
    <property type="entry name" value="PROKAR_LIPOPROTEIN"/>
    <property type="match status" value="1"/>
</dbReference>
<sequence length="133" mass="13541">MKQKRSVSMFVALVLIIGAAVVMSGCSGVNNKLAGITYAGTYGGEGENHSGVGDWEFTVGASGNFTGWFEILSSAKSECSGSIKADGSFTGSGKTKLTGTPFTITGKIASDNKVTGKIAVQGLNTVSFSGSKK</sequence>
<gene>
    <name evidence="1" type="ORF">HMPREF9725_00417</name>
</gene>